<keyword evidence="6" id="KW-1185">Reference proteome</keyword>
<proteinExistence type="predicted"/>
<evidence type="ECO:0000313" key="5">
    <source>
        <dbReference type="EMBL" id="RIE06716.1"/>
    </source>
</evidence>
<feature type="transmembrane region" description="Helical" evidence="3">
    <location>
        <begin position="172"/>
        <end position="194"/>
    </location>
</feature>
<dbReference type="EMBL" id="QXIS01000006">
    <property type="protein sequence ID" value="RIE06716.1"/>
    <property type="molecule type" value="Genomic_DNA"/>
</dbReference>
<keyword evidence="3" id="KW-0472">Membrane</keyword>
<reference evidence="5 6" key="1">
    <citation type="submission" date="2018-09" db="EMBL/GenBank/DDBJ databases">
        <title>Discovery and Ecogenomic Context for Candidatus Cryosericales, a Global Caldiserica Order Active in Thawing Permafrost.</title>
        <authorList>
            <person name="Martinez M.A."/>
            <person name="Woodcroft B.J."/>
            <person name="Ignacio Espinoza J.C."/>
            <person name="Zayed A."/>
            <person name="Singleton C.M."/>
            <person name="Boyd J."/>
            <person name="Li Y.-F."/>
            <person name="Purvine S."/>
            <person name="Maughan H."/>
            <person name="Hodgkins S.B."/>
            <person name="Anderson D."/>
            <person name="Sederholm M."/>
            <person name="Temperton B."/>
            <person name="Saleska S.R."/>
            <person name="Tyson G.W."/>
            <person name="Rich V.I."/>
        </authorList>
    </citation>
    <scope>NUCLEOTIDE SEQUENCE [LARGE SCALE GENOMIC DNA]</scope>
    <source>
        <strain evidence="5 6">SMC7</strain>
    </source>
</reference>
<name>A0A398CTJ5_9BACT</name>
<evidence type="ECO:0000313" key="6">
    <source>
        <dbReference type="Proteomes" id="UP000266328"/>
    </source>
</evidence>
<feature type="transmembrane region" description="Helical" evidence="3">
    <location>
        <begin position="12"/>
        <end position="35"/>
    </location>
</feature>
<dbReference type="SUPFAM" id="SSF55781">
    <property type="entry name" value="GAF domain-like"/>
    <property type="match status" value="3"/>
</dbReference>
<dbReference type="GO" id="GO:0052621">
    <property type="term" value="F:diguanylate cyclase activity"/>
    <property type="evidence" value="ECO:0007669"/>
    <property type="project" value="UniProtKB-EC"/>
</dbReference>
<dbReference type="AlphaFoldDB" id="A0A398CTJ5"/>
<dbReference type="Gene3D" id="3.30.70.270">
    <property type="match status" value="1"/>
</dbReference>
<dbReference type="Gene3D" id="3.30.450.40">
    <property type="match status" value="3"/>
</dbReference>
<dbReference type="PROSITE" id="PS50887">
    <property type="entry name" value="GGDEF"/>
    <property type="match status" value="1"/>
</dbReference>
<dbReference type="Pfam" id="PF00990">
    <property type="entry name" value="GGDEF"/>
    <property type="match status" value="1"/>
</dbReference>
<dbReference type="PANTHER" id="PTHR45138">
    <property type="entry name" value="REGULATORY COMPONENTS OF SENSORY TRANSDUCTION SYSTEM"/>
    <property type="match status" value="1"/>
</dbReference>
<dbReference type="CDD" id="cd01949">
    <property type="entry name" value="GGDEF"/>
    <property type="match status" value="1"/>
</dbReference>
<dbReference type="SMART" id="SM00267">
    <property type="entry name" value="GGDEF"/>
    <property type="match status" value="1"/>
</dbReference>
<dbReference type="InterPro" id="IPR043128">
    <property type="entry name" value="Rev_trsase/Diguanyl_cyclase"/>
</dbReference>
<gene>
    <name evidence="5" type="ORF">SMC7_01535</name>
</gene>
<dbReference type="PANTHER" id="PTHR45138:SF9">
    <property type="entry name" value="DIGUANYLATE CYCLASE DGCM-RELATED"/>
    <property type="match status" value="1"/>
</dbReference>
<dbReference type="EC" id="2.7.7.65" evidence="1"/>
<comment type="catalytic activity">
    <reaction evidence="2">
        <text>2 GTP = 3',3'-c-di-GMP + 2 diphosphate</text>
        <dbReference type="Rhea" id="RHEA:24898"/>
        <dbReference type="ChEBI" id="CHEBI:33019"/>
        <dbReference type="ChEBI" id="CHEBI:37565"/>
        <dbReference type="ChEBI" id="CHEBI:58805"/>
        <dbReference type="EC" id="2.7.7.65"/>
    </reaction>
</comment>
<keyword evidence="3" id="KW-1133">Transmembrane helix</keyword>
<evidence type="ECO:0000256" key="2">
    <source>
        <dbReference type="ARBA" id="ARBA00034247"/>
    </source>
</evidence>
<dbReference type="InterPro" id="IPR050469">
    <property type="entry name" value="Diguanylate_Cyclase"/>
</dbReference>
<sequence length="1047" mass="114894">MQTVKPGERNTARILILLRYAVIAGGSVWWLLAMLSQTPGAIRLVLLPGILVTGIAFNVALDLMERFAPRGGVARAILRHQILFDGIAMNLFLGAMGSPLLMGKPVFYGGTRILPFDASFVVSGAFLVIASIILQNGHFPLYLTAALASLVVSQGLSIAQQQGSGFIQALRSANWGGISTGMLAVAGVGILSYVADEHVRHSLHAMDTRVADVSRDKERMQAAFHKLSFLTAIIQDMAASQAYQQVLEAITDRAALFFSADDAIVATIDADMEHLSVVAAKSEYREALSHLRIRRGEGILGKTFDGDTPELIKNALLDPRAMQIYGTPEEPESIMVAPLRRGSQKYGLVSVSRIGVENPFNEDDLALFTSFANIAASVLDNATMMEALKRKNFTLTVTNQLSSAIVSPLPFEEEISSFLSIMNNAFQLSCIDLLMVENDRFTRLFSVPAPKSPVPPQEIIARMNAGAGVLGQALRERTIVNVPNITDYANYIMADETTHSELAIPMKNAEGRVIAVLNLESGQSDYFTNDVTTDVLAVAGEVQGFLQGRLIWEEVKEQRNIREAINRAELENIDVSTTEQATAHLSRLLQRILPRPGSVILLENSGNTARAWTAIRAASAEEAEPVRLFESELRARLDVTHSLSRSITGLLQGRDLLVRRLDFEQRLVGFVIMGIGDHRLLTLGETSAFDLFMAYAESIVQKIFLKQRSALLTKYRLAAKELLDTSFKRTDLQQFLAATARKLQDVIEADGSAYVPFEAESRQLVVSQADITGFTPEPGVEPGILAEAFSSPSMSVVHSEVSNTMVPLAPGAMTELTLRITLEGVLYGVLYVSFKRPVLLTDEERHMVEAFVSDCSLVAENILYVHRIDELSVTDELTGLGNYRAFVTHSIEQSERTARFGEVFSLLFFDIDDFKKYNDTYSHLDGNLALQGIADILRHSIRTVDSAYRYGGEEFVILMPGASPTDARKAAERILASVERNSARDHRHFRSVVTLSGGVANFEDRVSDPQNLLLLADLAMYQAKKSGKNTIYVLDSLASQKRTAPGS</sequence>
<protein>
    <recommendedName>
        <fullName evidence="1">diguanylate cyclase</fullName>
        <ecNumber evidence="1">2.7.7.65</ecNumber>
    </recommendedName>
</protein>
<dbReference type="SMART" id="SM00065">
    <property type="entry name" value="GAF"/>
    <property type="match status" value="3"/>
</dbReference>
<keyword evidence="3" id="KW-0812">Transmembrane</keyword>
<feature type="transmembrane region" description="Helical" evidence="3">
    <location>
        <begin position="113"/>
        <end position="134"/>
    </location>
</feature>
<feature type="transmembrane region" description="Helical" evidence="3">
    <location>
        <begin position="82"/>
        <end position="101"/>
    </location>
</feature>
<feature type="domain" description="GGDEF" evidence="4">
    <location>
        <begin position="902"/>
        <end position="1036"/>
    </location>
</feature>
<evidence type="ECO:0000256" key="1">
    <source>
        <dbReference type="ARBA" id="ARBA00012528"/>
    </source>
</evidence>
<dbReference type="InterPro" id="IPR003018">
    <property type="entry name" value="GAF"/>
</dbReference>
<dbReference type="Pfam" id="PF13185">
    <property type="entry name" value="GAF_2"/>
    <property type="match status" value="2"/>
</dbReference>
<organism evidence="5 6">
    <name type="scientific">Candidatus Cryosericum terrychapinii</name>
    <dbReference type="NCBI Taxonomy" id="2290919"/>
    <lineage>
        <taxon>Bacteria</taxon>
        <taxon>Pseudomonadati</taxon>
        <taxon>Caldisericota/Cryosericota group</taxon>
        <taxon>Candidatus Cryosericota</taxon>
        <taxon>Candidatus Cryosericia</taxon>
        <taxon>Candidatus Cryosericales</taxon>
        <taxon>Candidatus Cryosericaceae</taxon>
        <taxon>Candidatus Cryosericum</taxon>
    </lineage>
</organism>
<dbReference type="FunFam" id="3.30.70.270:FF:000001">
    <property type="entry name" value="Diguanylate cyclase domain protein"/>
    <property type="match status" value="1"/>
</dbReference>
<feature type="transmembrane region" description="Helical" evidence="3">
    <location>
        <begin position="41"/>
        <end position="61"/>
    </location>
</feature>
<dbReference type="SUPFAM" id="SSF55073">
    <property type="entry name" value="Nucleotide cyclase"/>
    <property type="match status" value="1"/>
</dbReference>
<evidence type="ECO:0000256" key="3">
    <source>
        <dbReference type="SAM" id="Phobius"/>
    </source>
</evidence>
<dbReference type="InterPro" id="IPR029016">
    <property type="entry name" value="GAF-like_dom_sf"/>
</dbReference>
<dbReference type="NCBIfam" id="TIGR00254">
    <property type="entry name" value="GGDEF"/>
    <property type="match status" value="1"/>
</dbReference>
<dbReference type="InterPro" id="IPR029787">
    <property type="entry name" value="Nucleotide_cyclase"/>
</dbReference>
<evidence type="ECO:0000259" key="4">
    <source>
        <dbReference type="PROSITE" id="PS50887"/>
    </source>
</evidence>
<accession>A0A398CTJ5</accession>
<dbReference type="InterPro" id="IPR000160">
    <property type="entry name" value="GGDEF_dom"/>
</dbReference>
<dbReference type="Proteomes" id="UP000266328">
    <property type="component" value="Unassembled WGS sequence"/>
</dbReference>
<comment type="caution">
    <text evidence="5">The sequence shown here is derived from an EMBL/GenBank/DDBJ whole genome shotgun (WGS) entry which is preliminary data.</text>
</comment>